<gene>
    <name evidence="2" type="ORF">OCU04_004690</name>
</gene>
<organism evidence="2 3">
    <name type="scientific">Sclerotinia nivalis</name>
    <dbReference type="NCBI Taxonomy" id="352851"/>
    <lineage>
        <taxon>Eukaryota</taxon>
        <taxon>Fungi</taxon>
        <taxon>Dikarya</taxon>
        <taxon>Ascomycota</taxon>
        <taxon>Pezizomycotina</taxon>
        <taxon>Leotiomycetes</taxon>
        <taxon>Helotiales</taxon>
        <taxon>Sclerotiniaceae</taxon>
        <taxon>Sclerotinia</taxon>
    </lineage>
</organism>
<reference evidence="2" key="1">
    <citation type="submission" date="2022-11" db="EMBL/GenBank/DDBJ databases">
        <title>Genome Resource of Sclerotinia nivalis Strain SnTB1, a Plant Pathogen Isolated from American Ginseng.</title>
        <authorList>
            <person name="Fan S."/>
        </authorList>
    </citation>
    <scope>NUCLEOTIDE SEQUENCE</scope>
    <source>
        <strain evidence="2">SnTB1</strain>
    </source>
</reference>
<proteinExistence type="predicted"/>
<keyword evidence="3" id="KW-1185">Reference proteome</keyword>
<name>A0A9X0DMP7_9HELO</name>
<feature type="compositionally biased region" description="Polar residues" evidence="1">
    <location>
        <begin position="356"/>
        <end position="372"/>
    </location>
</feature>
<evidence type="ECO:0000313" key="3">
    <source>
        <dbReference type="Proteomes" id="UP001152300"/>
    </source>
</evidence>
<evidence type="ECO:0008006" key="4">
    <source>
        <dbReference type="Google" id="ProtNLM"/>
    </source>
</evidence>
<evidence type="ECO:0000256" key="1">
    <source>
        <dbReference type="SAM" id="MobiDB-lite"/>
    </source>
</evidence>
<dbReference type="OrthoDB" id="3509418at2759"/>
<evidence type="ECO:0000313" key="2">
    <source>
        <dbReference type="EMBL" id="KAJ8067337.1"/>
    </source>
</evidence>
<accession>A0A9X0DMP7</accession>
<feature type="region of interest" description="Disordered" evidence="1">
    <location>
        <begin position="347"/>
        <end position="372"/>
    </location>
</feature>
<dbReference type="EMBL" id="JAPEIS010000004">
    <property type="protein sequence ID" value="KAJ8067337.1"/>
    <property type="molecule type" value="Genomic_DNA"/>
</dbReference>
<protein>
    <recommendedName>
        <fullName evidence="4">F-box domain-containing protein</fullName>
    </recommendedName>
</protein>
<comment type="caution">
    <text evidence="2">The sequence shown here is derived from an EMBL/GenBank/DDBJ whole genome shotgun (WGS) entry which is preliminary data.</text>
</comment>
<dbReference type="Proteomes" id="UP001152300">
    <property type="component" value="Unassembled WGS sequence"/>
</dbReference>
<sequence length="372" mass="43090">MEYAGEMEPLIFPNRFSILEVEHIGEETDDESIPQQELQVTLPLRQTSKHFHRCCSSYKDNLVRIPPFLGIPRELRWMVFDELVTLTTEIDISPSTIDSFHALRLTSKGLRDDVKEWAKKRPDIVNAFPYGYFIPSQTAFVLKIDHRWNRVVQHKTVSGSHVTFKNRYGKPNGRPGETTGIKYMTREQAWYSFCRSQTAKNIARMHLKFEIRLPDVFAPKNLSQISRKELFEVLAAARYHSGGPWASMRLYLHGTLNQLASLDDTAMVPQLGELVHLTQQSKFDDETWKDFRESRWSNNEYDALEYPLEVTYWEDEKCKLHKRNKDGEDLYEFGGKVMEFIVGSADDMRRGPVSFPPQSSKSSRPLESGEAS</sequence>
<dbReference type="AlphaFoldDB" id="A0A9X0DMP7"/>